<evidence type="ECO:0000259" key="1">
    <source>
        <dbReference type="Pfam" id="PF20208"/>
    </source>
</evidence>
<reference evidence="2" key="1">
    <citation type="submission" date="2018-05" db="EMBL/GenBank/DDBJ databases">
        <authorList>
            <person name="Lanie J.A."/>
            <person name="Ng W.-L."/>
            <person name="Kazmierczak K.M."/>
            <person name="Andrzejewski T.M."/>
            <person name="Davidsen T.M."/>
            <person name="Wayne K.J."/>
            <person name="Tettelin H."/>
            <person name="Glass J.I."/>
            <person name="Rusch D."/>
            <person name="Podicherti R."/>
            <person name="Tsui H.-C.T."/>
            <person name="Winkler M.E."/>
        </authorList>
    </citation>
    <scope>NUCLEOTIDE SEQUENCE</scope>
</reference>
<dbReference type="InterPro" id="IPR046699">
    <property type="entry name" value="ARPP-1"/>
</dbReference>
<dbReference type="EMBL" id="UINC01019238">
    <property type="protein sequence ID" value="SVA81364.1"/>
    <property type="molecule type" value="Genomic_DNA"/>
</dbReference>
<sequence length="331" mass="36373">MSILTKTLKDTRLGPSQAHLNLTAFPLLSEAGEAPFYLTLGEAIKTKTAYIEEISEKGSVPEILFENSGDLPVLLLDGQELIGAKQHRILNLTILVPARSTLAIPVSCVEGGRWHWSRRDFAESEDIAFSKLRMQKARSVSANLRQAGSRRADQAEVWSSVSQMSLDLGTSSHTDAMRDSYEQRRDVLNGYVQAFPAIDEQIGVVFALNGEVTGVDLFDHPSTFKVVLPRLVRSQALDALSKRSGVTPVTSNSTAVTFLNRIAKAKTKHYRAIGEGEDVRIESDDLVGGALEVSGQILHLCAFCERTIEKDVPTNSASRAQARRRAWRRAA</sequence>
<evidence type="ECO:0000313" key="2">
    <source>
        <dbReference type="EMBL" id="SVA81364.1"/>
    </source>
</evidence>
<organism evidence="2">
    <name type="scientific">marine metagenome</name>
    <dbReference type="NCBI Taxonomy" id="408172"/>
    <lineage>
        <taxon>unclassified sequences</taxon>
        <taxon>metagenomes</taxon>
        <taxon>ecological metagenomes</taxon>
    </lineage>
</organism>
<dbReference type="AlphaFoldDB" id="A0A381YWP6"/>
<accession>A0A381YWP6</accession>
<proteinExistence type="predicted"/>
<dbReference type="Pfam" id="PF20208">
    <property type="entry name" value="ARPP-1"/>
    <property type="match status" value="1"/>
</dbReference>
<gene>
    <name evidence="2" type="ORF">METZ01_LOCUS134218</name>
</gene>
<protein>
    <recommendedName>
        <fullName evidence="1">ARG and Rhodanese-Phosphatase-superfamily-associated domain-containing protein</fullName>
    </recommendedName>
</protein>
<feature type="domain" description="ARG and Rhodanese-Phosphatase-superfamily-associated" evidence="1">
    <location>
        <begin position="12"/>
        <end position="303"/>
    </location>
</feature>
<name>A0A381YWP6_9ZZZZ</name>